<dbReference type="KEGG" id="sapo:SAPIO_CDS3196"/>
<evidence type="ECO:0000256" key="1">
    <source>
        <dbReference type="ARBA" id="ARBA00004123"/>
    </source>
</evidence>
<evidence type="ECO:0000313" key="7">
    <source>
        <dbReference type="EMBL" id="KEZ44251.1"/>
    </source>
</evidence>
<proteinExistence type="predicted"/>
<gene>
    <name evidence="7" type="ORF">SAPIO_CDS3196</name>
</gene>
<evidence type="ECO:0000256" key="2">
    <source>
        <dbReference type="ARBA" id="ARBA00022491"/>
    </source>
</evidence>
<evidence type="ECO:0000256" key="6">
    <source>
        <dbReference type="SAM" id="MobiDB-lite"/>
    </source>
</evidence>
<feature type="compositionally biased region" description="Polar residues" evidence="6">
    <location>
        <begin position="100"/>
        <end position="109"/>
    </location>
</feature>
<name>A0A084GA89_PSEDA</name>
<dbReference type="Proteomes" id="UP000028545">
    <property type="component" value="Unassembled WGS sequence"/>
</dbReference>
<feature type="compositionally biased region" description="Basic and acidic residues" evidence="6">
    <location>
        <begin position="187"/>
        <end position="202"/>
    </location>
</feature>
<feature type="compositionally biased region" description="Acidic residues" evidence="6">
    <location>
        <begin position="31"/>
        <end position="49"/>
    </location>
</feature>
<protein>
    <recommendedName>
        <fullName evidence="9">Transcriptional regulatory protein DEP1</fullName>
    </recommendedName>
</protein>
<comment type="subcellular location">
    <subcellularLocation>
        <location evidence="1">Nucleus</location>
    </subcellularLocation>
</comment>
<keyword evidence="2" id="KW-0678">Repressor</keyword>
<dbReference type="OrthoDB" id="20886at2759"/>
<dbReference type="Pfam" id="PF08598">
    <property type="entry name" value="Sds3"/>
    <property type="match status" value="1"/>
</dbReference>
<comment type="caution">
    <text evidence="7">The sequence shown here is derived from an EMBL/GenBank/DDBJ whole genome shotgun (WGS) entry which is preliminary data.</text>
</comment>
<evidence type="ECO:0008006" key="9">
    <source>
        <dbReference type="Google" id="ProtNLM"/>
    </source>
</evidence>
<dbReference type="AlphaFoldDB" id="A0A084GA89"/>
<feature type="region of interest" description="Disordered" evidence="6">
    <location>
        <begin position="1"/>
        <end position="309"/>
    </location>
</feature>
<feature type="compositionally biased region" description="Basic and acidic residues" evidence="6">
    <location>
        <begin position="271"/>
        <end position="304"/>
    </location>
</feature>
<feature type="compositionally biased region" description="Basic and acidic residues" evidence="6">
    <location>
        <begin position="150"/>
        <end position="159"/>
    </location>
</feature>
<dbReference type="EMBL" id="JOWA01000088">
    <property type="protein sequence ID" value="KEZ44251.1"/>
    <property type="molecule type" value="Genomic_DNA"/>
</dbReference>
<dbReference type="HOGENOM" id="CLU_012439_1_0_1"/>
<dbReference type="OMA" id="DTPWANP"/>
<accession>A0A084GA89</accession>
<evidence type="ECO:0000313" key="8">
    <source>
        <dbReference type="Proteomes" id="UP000028545"/>
    </source>
</evidence>
<keyword evidence="3" id="KW-0805">Transcription regulation</keyword>
<evidence type="ECO:0000256" key="5">
    <source>
        <dbReference type="ARBA" id="ARBA00023242"/>
    </source>
</evidence>
<dbReference type="GO" id="GO:0005654">
    <property type="term" value="C:nucleoplasm"/>
    <property type="evidence" value="ECO:0007669"/>
    <property type="project" value="UniProtKB-ARBA"/>
</dbReference>
<dbReference type="RefSeq" id="XP_016644050.1">
    <property type="nucleotide sequence ID" value="XM_016786044.1"/>
</dbReference>
<organism evidence="7 8">
    <name type="scientific">Pseudallescheria apiosperma</name>
    <name type="common">Scedosporium apiospermum</name>
    <dbReference type="NCBI Taxonomy" id="563466"/>
    <lineage>
        <taxon>Eukaryota</taxon>
        <taxon>Fungi</taxon>
        <taxon>Dikarya</taxon>
        <taxon>Ascomycota</taxon>
        <taxon>Pezizomycotina</taxon>
        <taxon>Sordariomycetes</taxon>
        <taxon>Hypocreomycetidae</taxon>
        <taxon>Microascales</taxon>
        <taxon>Microascaceae</taxon>
        <taxon>Scedosporium</taxon>
    </lineage>
</organism>
<evidence type="ECO:0000256" key="4">
    <source>
        <dbReference type="ARBA" id="ARBA00023163"/>
    </source>
</evidence>
<evidence type="ECO:0000256" key="3">
    <source>
        <dbReference type="ARBA" id="ARBA00023015"/>
    </source>
</evidence>
<dbReference type="InterPro" id="IPR013907">
    <property type="entry name" value="Sds3"/>
</dbReference>
<dbReference type="PANTHER" id="PTHR21964">
    <property type="entry name" value="BREAST CANCER METASTASIS-SUPPRESSOR 1"/>
    <property type="match status" value="1"/>
</dbReference>
<dbReference type="GeneID" id="27722268"/>
<reference evidence="7 8" key="1">
    <citation type="journal article" date="2014" name="Genome Announc.">
        <title>Draft genome sequence of the pathogenic fungus Scedosporium apiospermum.</title>
        <authorList>
            <person name="Vandeputte P."/>
            <person name="Ghamrawi S."/>
            <person name="Rechenmann M."/>
            <person name="Iltis A."/>
            <person name="Giraud S."/>
            <person name="Fleury M."/>
            <person name="Thornton C."/>
            <person name="Delhaes L."/>
            <person name="Meyer W."/>
            <person name="Papon N."/>
            <person name="Bouchara J.P."/>
        </authorList>
    </citation>
    <scope>NUCLEOTIDE SEQUENCE [LARGE SCALE GENOMIC DNA]</scope>
    <source>
        <strain evidence="7 8">IHEM 14462</strain>
    </source>
</reference>
<keyword evidence="5" id="KW-0539">Nucleus</keyword>
<feature type="compositionally biased region" description="Low complexity" evidence="6">
    <location>
        <begin position="1"/>
        <end position="16"/>
    </location>
</feature>
<dbReference type="VEuPathDB" id="FungiDB:SAPIO_CDS3196"/>
<keyword evidence="8" id="KW-1185">Reference proteome</keyword>
<sequence length="515" mass="56151">MAAAAPAVPALSTANAIPDGEDSNLSSPLSEVEDKDGEPDDPDAMALDDPEPHDAGSDSESNLSDANDTEAETERLYDTPQITRHKNVVLGQIDEDEATQETPTKQSTVVVADALQEEDESLSDVDISAPPSSLPDETRSPIKSPQSPSTDEKKLSSDAKKRKRSPVADQSDSEGPLRKRATSVVVPDRETSAKDVPIDSKTIKPRSVRSGSGASADTKDEKAVTPLGGASPAPEPMVTKKVTRNGSKQAKAAITNGAENRDDDVASVDEAETKGEGDAADADHDGDVDAAAKHDDEEGNEPRRMHFSQDLAMTLELTRRHAAEKKRIAIDEWGAIEEKFSIFRDRLYKDRLEKLEREEQALTADVPYHPEYLNMKQCLDELHEKKVQTITKEHEYILEAYDRVAVARRAIIWGQFYQGIREARERMLSELNKSWHETQNARRSAHRAPDYGLLFPSTPAQRTRNAVAYNTEVSIVSGIAKHVGFPAAPPMQGASSGEIEEDLDAMQLAASGSSL</sequence>
<keyword evidence="4" id="KW-0804">Transcription</keyword>
<dbReference type="SMART" id="SM01401">
    <property type="entry name" value="Sds3"/>
    <property type="match status" value="1"/>
</dbReference>
<dbReference type="GO" id="GO:0010468">
    <property type="term" value="P:regulation of gene expression"/>
    <property type="evidence" value="ECO:0007669"/>
    <property type="project" value="UniProtKB-ARBA"/>
</dbReference>